<dbReference type="CDD" id="cd01483">
    <property type="entry name" value="E1_enzyme_family"/>
    <property type="match status" value="1"/>
</dbReference>
<dbReference type="InterPro" id="IPR000415">
    <property type="entry name" value="Nitroreductase-like"/>
</dbReference>
<dbReference type="SUPFAM" id="SSF69572">
    <property type="entry name" value="Activating enzymes of the ubiquitin-like proteins"/>
    <property type="match status" value="1"/>
</dbReference>
<reference evidence="3 4" key="1">
    <citation type="submission" date="2018-06" db="EMBL/GenBank/DDBJ databases">
        <title>Genomic Encyclopedia of Type Strains, Phase IV (KMG-IV): sequencing the most valuable type-strain genomes for metagenomic binning, comparative biology and taxonomic classification.</title>
        <authorList>
            <person name="Goeker M."/>
        </authorList>
    </citation>
    <scope>NUCLEOTIDE SEQUENCE [LARGE SCALE GENOMIC DNA]</scope>
    <source>
        <strain evidence="3 4">DSM 45521</strain>
    </source>
</reference>
<dbReference type="GO" id="GO:0061504">
    <property type="term" value="P:cyclic threonylcarbamoyladenosine biosynthetic process"/>
    <property type="evidence" value="ECO:0007669"/>
    <property type="project" value="TreeGrafter"/>
</dbReference>
<dbReference type="SUPFAM" id="SSF55469">
    <property type="entry name" value="FMN-dependent nitroreductase-like"/>
    <property type="match status" value="1"/>
</dbReference>
<keyword evidence="4" id="KW-1185">Reference proteome</keyword>
<dbReference type="AlphaFoldDB" id="A0A318RTC7"/>
<dbReference type="GO" id="GO:0016491">
    <property type="term" value="F:oxidoreductase activity"/>
    <property type="evidence" value="ECO:0007669"/>
    <property type="project" value="InterPro"/>
</dbReference>
<feature type="region of interest" description="Disordered" evidence="1">
    <location>
        <begin position="1"/>
        <end position="22"/>
    </location>
</feature>
<evidence type="ECO:0000313" key="3">
    <source>
        <dbReference type="EMBL" id="PYE20232.1"/>
    </source>
</evidence>
<dbReference type="GO" id="GO:0008641">
    <property type="term" value="F:ubiquitin-like modifier activating enzyme activity"/>
    <property type="evidence" value="ECO:0007669"/>
    <property type="project" value="InterPro"/>
</dbReference>
<dbReference type="RefSeq" id="WP_110468222.1">
    <property type="nucleotide sequence ID" value="NZ_QJSP01000002.1"/>
</dbReference>
<gene>
    <name evidence="3" type="ORF">DFR67_102370</name>
</gene>
<evidence type="ECO:0000259" key="2">
    <source>
        <dbReference type="Pfam" id="PF00899"/>
    </source>
</evidence>
<evidence type="ECO:0000313" key="4">
    <source>
        <dbReference type="Proteomes" id="UP000247591"/>
    </source>
</evidence>
<dbReference type="NCBIfam" id="NF005901">
    <property type="entry name" value="PRK07877.1"/>
    <property type="match status" value="1"/>
</dbReference>
<proteinExistence type="predicted"/>
<dbReference type="Proteomes" id="UP000247591">
    <property type="component" value="Unassembled WGS sequence"/>
</dbReference>
<dbReference type="InterPro" id="IPR000594">
    <property type="entry name" value="ThiF_NAD_FAD-bd"/>
</dbReference>
<dbReference type="InterPro" id="IPR035985">
    <property type="entry name" value="Ubiquitin-activating_enz"/>
</dbReference>
<feature type="compositionally biased region" description="Basic and acidic residues" evidence="1">
    <location>
        <begin position="1"/>
        <end position="10"/>
    </location>
</feature>
<dbReference type="PANTHER" id="PTHR43267">
    <property type="entry name" value="TRNA THREONYLCARBAMOYLADENOSINE DEHYDRATASE"/>
    <property type="match status" value="1"/>
</dbReference>
<dbReference type="GO" id="GO:0061503">
    <property type="term" value="F:tRNA threonylcarbamoyladenosine dehydratase"/>
    <property type="evidence" value="ECO:0007669"/>
    <property type="project" value="TreeGrafter"/>
</dbReference>
<dbReference type="OrthoDB" id="5149792at2"/>
<dbReference type="Gene3D" id="3.40.50.720">
    <property type="entry name" value="NAD(P)-binding Rossmann-like Domain"/>
    <property type="match status" value="1"/>
</dbReference>
<feature type="domain" description="THIF-type NAD/FAD binding fold" evidence="2">
    <location>
        <begin position="94"/>
        <end position="232"/>
    </location>
</feature>
<dbReference type="EMBL" id="QJSP01000002">
    <property type="protein sequence ID" value="PYE20232.1"/>
    <property type="molecule type" value="Genomic_DNA"/>
</dbReference>
<sequence>MPAPAKDHTQAGEAAVEILDPRSADDQRKLDALRADGAIDFLDVAADLTESLGKLLPPPDDEADADGSRWVLYPWRRRAVHLLGPTAFRRLRLDRNRNKLSAAEQDHAATLRIGVVGLSVGHAVAHTLALEGLCGQLRLTDFDEIELTNLNRVPGSVFDIGVNKAVVAARRIAELDPYLDVQVHQGGAEAATIDAFLDGLDVVIEECDSFDAKVLVRDRARARGIPVIMETSDGGVLDVERFDLEPDRPLFHGLLGDFDVKALAGLTAEQKAPFALRILDGARLTARMAASALEMGRTLSAWPQLGGDVALGGATVAAAVRRIVRGEELPSGRVRVDLDAVLGGLESPVIDEVVPERVPADVHAIVEGLETRDAVLFAGSRAPSAGNAQPWRFSSDEGGVTVRLDASPTSSADVGRRASAVSLGAVLHNLTAAAAAAGVYGKAGIVGDGDDVEVRVDFGDIAETGASVHPILERRTNRAFGDGSELDAGVVAALSSGGSVGTGVRLITERSALAGFAAVAGATERLRYLTPTLHAEMMAEIVDPSDVHSDTGIDVDDLALLPQQAPLMVLLRRRDVMAHLNAWGAGSVLGADAQGRIMTSSALAVVTQEGRATADYVRGGQTMQELWIRAEMMGLAVHPMNPVFLYADGRSELAQIAPDRVDEFEALAAQFAQVLGLADGEVVTTVLRLFRTDATPPASRRRSLANLLA</sequence>
<organism evidence="3 4">
    <name type="scientific">Williamsia limnetica</name>
    <dbReference type="NCBI Taxonomy" id="882452"/>
    <lineage>
        <taxon>Bacteria</taxon>
        <taxon>Bacillati</taxon>
        <taxon>Actinomycetota</taxon>
        <taxon>Actinomycetes</taxon>
        <taxon>Mycobacteriales</taxon>
        <taxon>Nocardiaceae</taxon>
        <taxon>Williamsia</taxon>
    </lineage>
</organism>
<dbReference type="Pfam" id="PF00899">
    <property type="entry name" value="ThiF"/>
    <property type="match status" value="1"/>
</dbReference>
<evidence type="ECO:0000256" key="1">
    <source>
        <dbReference type="SAM" id="MobiDB-lite"/>
    </source>
</evidence>
<dbReference type="PANTHER" id="PTHR43267:SF3">
    <property type="entry name" value="THIF PROTEIN"/>
    <property type="match status" value="1"/>
</dbReference>
<name>A0A318RTC7_WILLI</name>
<dbReference type="InterPro" id="IPR045886">
    <property type="entry name" value="ThiF/MoeB/HesA"/>
</dbReference>
<accession>A0A318RTC7</accession>
<dbReference type="Gene3D" id="3.40.109.10">
    <property type="entry name" value="NADH Oxidase"/>
    <property type="match status" value="1"/>
</dbReference>
<comment type="caution">
    <text evidence="3">The sequence shown here is derived from an EMBL/GenBank/DDBJ whole genome shotgun (WGS) entry which is preliminary data.</text>
</comment>
<protein>
    <submittedName>
        <fullName evidence="3">ThiF family protein</fullName>
    </submittedName>
</protein>